<dbReference type="GO" id="GO:0051539">
    <property type="term" value="F:4 iron, 4 sulfur cluster binding"/>
    <property type="evidence" value="ECO:0007669"/>
    <property type="project" value="UniProtKB-KW"/>
</dbReference>
<dbReference type="InterPro" id="IPR010226">
    <property type="entry name" value="NADH_quinone_OxRdtase_chainI"/>
</dbReference>
<gene>
    <name evidence="6" type="ORF">ENV88_02760</name>
</gene>
<keyword evidence="4" id="KW-0411">Iron-sulfur</keyword>
<dbReference type="PROSITE" id="PS00198">
    <property type="entry name" value="4FE4S_FER_1"/>
    <property type="match status" value="2"/>
</dbReference>
<dbReference type="SUPFAM" id="SSF54862">
    <property type="entry name" value="4Fe-4S ferredoxins"/>
    <property type="match status" value="1"/>
</dbReference>
<organism evidence="6">
    <name type="scientific">Thermofilum pendens</name>
    <dbReference type="NCBI Taxonomy" id="2269"/>
    <lineage>
        <taxon>Archaea</taxon>
        <taxon>Thermoproteota</taxon>
        <taxon>Thermoprotei</taxon>
        <taxon>Thermofilales</taxon>
        <taxon>Thermofilaceae</taxon>
        <taxon>Thermofilum</taxon>
    </lineage>
</organism>
<comment type="caution">
    <text evidence="6">The sequence shown here is derived from an EMBL/GenBank/DDBJ whole genome shotgun (WGS) entry which is preliminary data.</text>
</comment>
<keyword evidence="2" id="KW-0479">Metal-binding</keyword>
<keyword evidence="1" id="KW-0004">4Fe-4S</keyword>
<dbReference type="PANTHER" id="PTHR10849">
    <property type="entry name" value="NADH DEHYDROGENASE UBIQUINONE IRON-SULFUR PROTEIN 8, MITOCHONDRIAL"/>
    <property type="match status" value="1"/>
</dbReference>
<dbReference type="GO" id="GO:0016651">
    <property type="term" value="F:oxidoreductase activity, acting on NAD(P)H"/>
    <property type="evidence" value="ECO:0007669"/>
    <property type="project" value="InterPro"/>
</dbReference>
<sequence>MGDSQAGSNHAGNTLVYLPGCRCCEVVVMSMSMVLETLRRLTRGPWTEKYPMVRPPAPQGYRGVLEIDASVCRGCGACANVCPSGAIEVAEGDGEITIRAYQDACIRCGECVEKCPFHAMKFSEVYELTSRKVGDVMCEVRLPAVKCSRCGRSFISERLNIDLAGLYPRELRFLATLCPECREKYSAEVITHRKGVSA</sequence>
<dbReference type="AlphaFoldDB" id="A0A7C3WPU1"/>
<name>A0A7C3WPU1_THEPE</name>
<dbReference type="InterPro" id="IPR017896">
    <property type="entry name" value="4Fe4S_Fe-S-bd"/>
</dbReference>
<feature type="domain" description="4Fe-4S ferredoxin-type" evidence="5">
    <location>
        <begin position="96"/>
        <end position="125"/>
    </location>
</feature>
<dbReference type="PROSITE" id="PS51379">
    <property type="entry name" value="4FE4S_FER_2"/>
    <property type="match status" value="2"/>
</dbReference>
<evidence type="ECO:0000256" key="4">
    <source>
        <dbReference type="ARBA" id="ARBA00023014"/>
    </source>
</evidence>
<accession>A0A7C3WPU1</accession>
<dbReference type="GO" id="GO:0016020">
    <property type="term" value="C:membrane"/>
    <property type="evidence" value="ECO:0007669"/>
    <property type="project" value="InterPro"/>
</dbReference>
<dbReference type="Gene3D" id="3.30.70.20">
    <property type="match status" value="2"/>
</dbReference>
<dbReference type="GO" id="GO:0046872">
    <property type="term" value="F:metal ion binding"/>
    <property type="evidence" value="ECO:0007669"/>
    <property type="project" value="UniProtKB-KW"/>
</dbReference>
<feature type="domain" description="4Fe-4S ferredoxin-type" evidence="5">
    <location>
        <begin position="63"/>
        <end position="92"/>
    </location>
</feature>
<reference evidence="6" key="1">
    <citation type="journal article" date="2020" name="mSystems">
        <title>Genome- and Community-Level Interaction Insights into Carbon Utilization and Element Cycling Functions of Hydrothermarchaeota in Hydrothermal Sediment.</title>
        <authorList>
            <person name="Zhou Z."/>
            <person name="Liu Y."/>
            <person name="Xu W."/>
            <person name="Pan J."/>
            <person name="Luo Z.H."/>
            <person name="Li M."/>
        </authorList>
    </citation>
    <scope>NUCLEOTIDE SEQUENCE [LARGE SCALE GENOMIC DNA]</scope>
    <source>
        <strain evidence="6">SpSt-8</strain>
    </source>
</reference>
<evidence type="ECO:0000256" key="3">
    <source>
        <dbReference type="ARBA" id="ARBA00023004"/>
    </source>
</evidence>
<dbReference type="Pfam" id="PF12838">
    <property type="entry name" value="Fer4_7"/>
    <property type="match status" value="1"/>
</dbReference>
<evidence type="ECO:0000256" key="2">
    <source>
        <dbReference type="ARBA" id="ARBA00022723"/>
    </source>
</evidence>
<protein>
    <submittedName>
        <fullName evidence="6">4Fe-4S dicluster domain-containing protein</fullName>
    </submittedName>
</protein>
<dbReference type="InterPro" id="IPR017900">
    <property type="entry name" value="4Fe4S_Fe_S_CS"/>
</dbReference>
<dbReference type="EMBL" id="DTIB01000065">
    <property type="protein sequence ID" value="HGB24962.1"/>
    <property type="molecule type" value="Genomic_DNA"/>
</dbReference>
<evidence type="ECO:0000256" key="1">
    <source>
        <dbReference type="ARBA" id="ARBA00022485"/>
    </source>
</evidence>
<keyword evidence="3" id="KW-0408">Iron</keyword>
<evidence type="ECO:0000259" key="5">
    <source>
        <dbReference type="PROSITE" id="PS51379"/>
    </source>
</evidence>
<proteinExistence type="predicted"/>
<evidence type="ECO:0000313" key="6">
    <source>
        <dbReference type="EMBL" id="HGB24962.1"/>
    </source>
</evidence>